<keyword evidence="1" id="KW-0812">Transmembrane</keyword>
<evidence type="ECO:0000313" key="2">
    <source>
        <dbReference type="EMBL" id="PZW24891.1"/>
    </source>
</evidence>
<dbReference type="Proteomes" id="UP000248806">
    <property type="component" value="Unassembled WGS sequence"/>
</dbReference>
<protein>
    <submittedName>
        <fullName evidence="2">Uncharacterized protein</fullName>
    </submittedName>
</protein>
<keyword evidence="3" id="KW-1185">Reference proteome</keyword>
<dbReference type="AlphaFoldDB" id="A0A326U1Q1"/>
<comment type="caution">
    <text evidence="2">The sequence shown here is derived from an EMBL/GenBank/DDBJ whole genome shotgun (WGS) entry which is preliminary data.</text>
</comment>
<proteinExistence type="predicted"/>
<evidence type="ECO:0000256" key="1">
    <source>
        <dbReference type="SAM" id="Phobius"/>
    </source>
</evidence>
<reference evidence="2 3" key="1">
    <citation type="submission" date="2018-06" db="EMBL/GenBank/DDBJ databases">
        <title>Genomic Encyclopedia of Archaeal and Bacterial Type Strains, Phase II (KMG-II): from individual species to whole genera.</title>
        <authorList>
            <person name="Goeker M."/>
        </authorList>
    </citation>
    <scope>NUCLEOTIDE SEQUENCE [LARGE SCALE GENOMIC DNA]</scope>
    <source>
        <strain evidence="2 3">ATCC BAA-1881</strain>
    </source>
</reference>
<name>A0A326U1Q1_THEHA</name>
<evidence type="ECO:0000313" key="3">
    <source>
        <dbReference type="Proteomes" id="UP000248806"/>
    </source>
</evidence>
<keyword evidence="1" id="KW-1133">Transmembrane helix</keyword>
<dbReference type="EMBL" id="QKUF01000020">
    <property type="protein sequence ID" value="PZW24891.1"/>
    <property type="molecule type" value="Genomic_DNA"/>
</dbReference>
<keyword evidence="1" id="KW-0472">Membrane</keyword>
<feature type="transmembrane region" description="Helical" evidence="1">
    <location>
        <begin position="20"/>
        <end position="42"/>
    </location>
</feature>
<sequence>MVMMQPRKPLVEALYSLIHFLFFATAGRIILGIILLGAGLYYGTTSHAVTYQRFEGTREYRSLMIDGAYNFVPTQSANGVFYQLSMNDFPMLPAPTGKDPETEDFLYTVESFVYETTPITSQSIFTRQGAKAKGYHVVEVTFAGKTGKTTTLSTQGYKEHPNGYTVNNWPVGLSIVGAGVAFLLLASAGRLLDYLARRKEQAGQLLVPEKQASVLQQQQSENPWDDATPAIQKQYQQRLEEQHYWNSTRNRKPTLTE</sequence>
<feature type="transmembrane region" description="Helical" evidence="1">
    <location>
        <begin position="171"/>
        <end position="192"/>
    </location>
</feature>
<dbReference type="RefSeq" id="WP_111324820.1">
    <property type="nucleotide sequence ID" value="NZ_BIFX01000001.1"/>
</dbReference>
<organism evidence="2 3">
    <name type="scientific">Thermosporothrix hazakensis</name>
    <dbReference type="NCBI Taxonomy" id="644383"/>
    <lineage>
        <taxon>Bacteria</taxon>
        <taxon>Bacillati</taxon>
        <taxon>Chloroflexota</taxon>
        <taxon>Ktedonobacteria</taxon>
        <taxon>Ktedonobacterales</taxon>
        <taxon>Thermosporotrichaceae</taxon>
        <taxon>Thermosporothrix</taxon>
    </lineage>
</organism>
<accession>A0A326U1Q1</accession>
<gene>
    <name evidence="2" type="ORF">EI42_04499</name>
</gene>